<dbReference type="PANTHER" id="PTHR30093:SF44">
    <property type="entry name" value="TYPE II SECRETION SYSTEM CORE PROTEIN G"/>
    <property type="match status" value="1"/>
</dbReference>
<dbReference type="SUPFAM" id="SSF54523">
    <property type="entry name" value="Pili subunits"/>
    <property type="match status" value="1"/>
</dbReference>
<evidence type="ECO:0000256" key="3">
    <source>
        <dbReference type="ARBA" id="ARBA00022692"/>
    </source>
</evidence>
<evidence type="ECO:0000256" key="4">
    <source>
        <dbReference type="ARBA" id="ARBA00022989"/>
    </source>
</evidence>
<comment type="subcellular location">
    <subcellularLocation>
        <location evidence="1">Membrane</location>
        <topology evidence="1">Single-pass membrane protein</topology>
    </subcellularLocation>
</comment>
<accession>A0ABX0YAE4</accession>
<dbReference type="InterPro" id="IPR012902">
    <property type="entry name" value="N_methyl_site"/>
</dbReference>
<dbReference type="NCBIfam" id="TIGR02532">
    <property type="entry name" value="IV_pilin_GFxxxE"/>
    <property type="match status" value="1"/>
</dbReference>
<dbReference type="InterPro" id="IPR000983">
    <property type="entry name" value="Bac_GSPG_pilin"/>
</dbReference>
<feature type="transmembrane region" description="Helical" evidence="6">
    <location>
        <begin position="21"/>
        <end position="43"/>
    </location>
</feature>
<dbReference type="EMBL" id="JAATVY010000049">
    <property type="protein sequence ID" value="NJC74199.1"/>
    <property type="molecule type" value="Genomic_DNA"/>
</dbReference>
<evidence type="ECO:0000313" key="7">
    <source>
        <dbReference type="EMBL" id="NJC74199.1"/>
    </source>
</evidence>
<gene>
    <name evidence="7" type="ORF">HC031_31460</name>
</gene>
<dbReference type="PROSITE" id="PS00409">
    <property type="entry name" value="PROKAR_NTER_METHYL"/>
    <property type="match status" value="1"/>
</dbReference>
<keyword evidence="3 6" id="KW-0812">Transmembrane</keyword>
<evidence type="ECO:0000256" key="5">
    <source>
        <dbReference type="ARBA" id="ARBA00023136"/>
    </source>
</evidence>
<protein>
    <submittedName>
        <fullName evidence="7">Prepilin-type N-terminal cleavage/methylation domain-containing protein</fullName>
    </submittedName>
</protein>
<dbReference type="RefSeq" id="WP_167929103.1">
    <property type="nucleotide sequence ID" value="NZ_JAATVY010000049.1"/>
</dbReference>
<reference evidence="7 8" key="1">
    <citation type="submission" date="2020-03" db="EMBL/GenBank/DDBJ databases">
        <title>WGS of the type strain of Planosporangium spp.</title>
        <authorList>
            <person name="Thawai C."/>
        </authorList>
    </citation>
    <scope>NUCLEOTIDE SEQUENCE [LARGE SCALE GENOMIC DNA]</scope>
    <source>
        <strain evidence="7 8">TBRC 5610</strain>
    </source>
</reference>
<keyword evidence="4 6" id="KW-1133">Transmembrane helix</keyword>
<comment type="caution">
    <text evidence="7">The sequence shown here is derived from an EMBL/GenBank/DDBJ whole genome shotgun (WGS) entry which is preliminary data.</text>
</comment>
<dbReference type="Pfam" id="PF07963">
    <property type="entry name" value="N_methyl"/>
    <property type="match status" value="1"/>
</dbReference>
<proteinExistence type="predicted"/>
<dbReference type="PANTHER" id="PTHR30093">
    <property type="entry name" value="GENERAL SECRETION PATHWAY PROTEIN G"/>
    <property type="match status" value="1"/>
</dbReference>
<dbReference type="PRINTS" id="PR00813">
    <property type="entry name" value="BCTERIALGSPG"/>
</dbReference>
<evidence type="ECO:0000313" key="8">
    <source>
        <dbReference type="Proteomes" id="UP000722989"/>
    </source>
</evidence>
<keyword evidence="2" id="KW-0488">Methylation</keyword>
<keyword evidence="5 6" id="KW-0472">Membrane</keyword>
<dbReference type="Gene3D" id="3.30.700.10">
    <property type="entry name" value="Glycoprotein, Type 4 Pilin"/>
    <property type="match status" value="1"/>
</dbReference>
<dbReference type="InterPro" id="IPR045584">
    <property type="entry name" value="Pilin-like"/>
</dbReference>
<evidence type="ECO:0000256" key="6">
    <source>
        <dbReference type="SAM" id="Phobius"/>
    </source>
</evidence>
<evidence type="ECO:0000256" key="2">
    <source>
        <dbReference type="ARBA" id="ARBA00022481"/>
    </source>
</evidence>
<organism evidence="7 8">
    <name type="scientific">Planosporangium thailandense</name>
    <dbReference type="NCBI Taxonomy" id="765197"/>
    <lineage>
        <taxon>Bacteria</taxon>
        <taxon>Bacillati</taxon>
        <taxon>Actinomycetota</taxon>
        <taxon>Actinomycetes</taxon>
        <taxon>Micromonosporales</taxon>
        <taxon>Micromonosporaceae</taxon>
        <taxon>Planosporangium</taxon>
    </lineage>
</organism>
<sequence length="142" mass="15040">MQETLRRIHAKRTTGDHGFTLIELLVVVVIIGVLAGISVPLYMNYTKGAKNKTAQSDVRNAITAVEEYYSENNAYPDSFNASSGNTVKTSVSTGNTLGIKNNGTSYVICGKNADGDKVYKYDSSAGGSVKEDTSSSVSACLG</sequence>
<name>A0ABX0YAE4_9ACTN</name>
<evidence type="ECO:0000256" key="1">
    <source>
        <dbReference type="ARBA" id="ARBA00004167"/>
    </source>
</evidence>
<keyword evidence="8" id="KW-1185">Reference proteome</keyword>
<dbReference type="Proteomes" id="UP000722989">
    <property type="component" value="Unassembled WGS sequence"/>
</dbReference>